<protein>
    <recommendedName>
        <fullName evidence="3">TIR domain-containing protein</fullName>
    </recommendedName>
</protein>
<dbReference type="GO" id="GO:0006952">
    <property type="term" value="P:defense response"/>
    <property type="evidence" value="ECO:0007669"/>
    <property type="project" value="InterPro"/>
</dbReference>
<comment type="caution">
    <text evidence="4">The sequence shown here is derived from an EMBL/GenBank/DDBJ whole genome shotgun (WGS) entry which is preliminary data.</text>
</comment>
<dbReference type="SUPFAM" id="SSF52200">
    <property type="entry name" value="Toll/Interleukin receptor TIR domain"/>
    <property type="match status" value="1"/>
</dbReference>
<dbReference type="EMBL" id="JADGMS010000013">
    <property type="protein sequence ID" value="KAF9670519.1"/>
    <property type="molecule type" value="Genomic_DNA"/>
</dbReference>
<evidence type="ECO:0000256" key="1">
    <source>
        <dbReference type="ARBA" id="ARBA00022614"/>
    </source>
</evidence>
<evidence type="ECO:0000313" key="4">
    <source>
        <dbReference type="EMBL" id="KAF9670519.1"/>
    </source>
</evidence>
<feature type="domain" description="TIR" evidence="3">
    <location>
        <begin position="549"/>
        <end position="687"/>
    </location>
</feature>
<evidence type="ECO:0000259" key="3">
    <source>
        <dbReference type="PROSITE" id="PS50104"/>
    </source>
</evidence>
<dbReference type="PROSITE" id="PS51450">
    <property type="entry name" value="LRR"/>
    <property type="match status" value="1"/>
</dbReference>
<evidence type="ECO:0000313" key="5">
    <source>
        <dbReference type="Proteomes" id="UP000657918"/>
    </source>
</evidence>
<dbReference type="InterPro" id="IPR000157">
    <property type="entry name" value="TIR_dom"/>
</dbReference>
<dbReference type="PANTHER" id="PTHR11017:SF559">
    <property type="entry name" value="DISEASE RESISTANCE PROTEIN CHL1"/>
    <property type="match status" value="1"/>
</dbReference>
<name>A0A835MNG7_9ROSI</name>
<dbReference type="AlphaFoldDB" id="A0A835MNG7"/>
<organism evidence="4 5">
    <name type="scientific">Salix dunnii</name>
    <dbReference type="NCBI Taxonomy" id="1413687"/>
    <lineage>
        <taxon>Eukaryota</taxon>
        <taxon>Viridiplantae</taxon>
        <taxon>Streptophyta</taxon>
        <taxon>Embryophyta</taxon>
        <taxon>Tracheophyta</taxon>
        <taxon>Spermatophyta</taxon>
        <taxon>Magnoliopsida</taxon>
        <taxon>eudicotyledons</taxon>
        <taxon>Gunneridae</taxon>
        <taxon>Pentapetalae</taxon>
        <taxon>rosids</taxon>
        <taxon>fabids</taxon>
        <taxon>Malpighiales</taxon>
        <taxon>Salicaceae</taxon>
        <taxon>Saliceae</taxon>
        <taxon>Salix</taxon>
    </lineage>
</organism>
<dbReference type="InterPro" id="IPR001611">
    <property type="entry name" value="Leu-rich_rpt"/>
</dbReference>
<dbReference type="Pfam" id="PF20160">
    <property type="entry name" value="C-JID"/>
    <property type="match status" value="1"/>
</dbReference>
<keyword evidence="2" id="KW-0677">Repeat</keyword>
<dbReference type="PANTHER" id="PTHR11017">
    <property type="entry name" value="LEUCINE-RICH REPEAT-CONTAINING PROTEIN"/>
    <property type="match status" value="1"/>
</dbReference>
<evidence type="ECO:0000256" key="2">
    <source>
        <dbReference type="ARBA" id="ARBA00022737"/>
    </source>
</evidence>
<gene>
    <name evidence="4" type="ORF">SADUNF_Sadunf13G0077500</name>
</gene>
<dbReference type="InterPro" id="IPR045344">
    <property type="entry name" value="C-JID"/>
</dbReference>
<accession>A0A835MNG7</accession>
<dbReference type="OrthoDB" id="844656at2759"/>
<dbReference type="Pfam" id="PF00560">
    <property type="entry name" value="LRR_1"/>
    <property type="match status" value="1"/>
</dbReference>
<keyword evidence="5" id="KW-1185">Reference proteome</keyword>
<keyword evidence="1" id="KW-0433">Leucine-rich repeat</keyword>
<dbReference type="Gene3D" id="3.80.10.10">
    <property type="entry name" value="Ribonuclease Inhibitor"/>
    <property type="match status" value="1"/>
</dbReference>
<dbReference type="Gene3D" id="3.40.50.10140">
    <property type="entry name" value="Toll/interleukin-1 receptor homology (TIR) domain"/>
    <property type="match status" value="1"/>
</dbReference>
<dbReference type="Pfam" id="PF01582">
    <property type="entry name" value="TIR"/>
    <property type="match status" value="1"/>
</dbReference>
<dbReference type="InterPro" id="IPR032675">
    <property type="entry name" value="LRR_dom_sf"/>
</dbReference>
<dbReference type="InterPro" id="IPR044974">
    <property type="entry name" value="Disease_R_plants"/>
</dbReference>
<dbReference type="PROSITE" id="PS50104">
    <property type="entry name" value="TIR"/>
    <property type="match status" value="1"/>
</dbReference>
<dbReference type="SUPFAM" id="SSF52058">
    <property type="entry name" value="L domain-like"/>
    <property type="match status" value="1"/>
</dbReference>
<dbReference type="InterPro" id="IPR035897">
    <property type="entry name" value="Toll_tir_struct_dom_sf"/>
</dbReference>
<dbReference type="Proteomes" id="UP000657918">
    <property type="component" value="Unassembled WGS sequence"/>
</dbReference>
<sequence>MFLPLLRRDESQSIKRILEWIQCKLSFTLPSISKNLVGIDSRLKGKIETISFDMPRAKEARWNMKAFSKMTKLRLLKIHNVNVYEGPEYLSNELRFLEWHAYPSKSLPACFQPDELVELYMSCSSIEQLWYGCKLRLDGTAIVELPSSFHRLVGLILLSMSRCKNLESIPSGISGLKSLKKLDVSDCFELKSIPENLGKVESLEEFDASGTSIRQPPMSFFLLKNLKLLSFNGCKRLAVNLTNQVLPSLSGLCSLEELDLRACNLGEGAIPEDIGFLSSLRSLNLSRNNFVSLPESINRLSRLEKLALKDCVMLESLPEVPLNVQKVKLDGCLRLKEIPNPIKLSSMKRSEFKCLNCWELYNHNGQNKMGLKMLEKYLQGSLPRPGFSIVVPGNDVPDWFNHQSKESSIRVQVPRNEWMGFAACVAFSTYGKSPLFCYFKVDGKESYPSQMYIGCNSMQAVSDHLWIFYLSFDYLKDLKEQDNEAFNNLELSFDSYEQQVKVKYCGVRLVNSPSTPSWQSSTGHLIVASKEAVSSYSDSLTNSLCYNQWMHDVFHSFRGVHSSNNFTNLCTTLIQSGIIRDRDKLELLRVIWSSLLGEIKESGLSIIIFARDYACSHLWAEELVKIGGFIKKMKPDTIFPVSTISYNDEQSKVYERTESYTIVFDKDEEDFSEYKKVRRWMNILTKVAIPSSESSKSYSTLRELRPFGNCHLIVASKEAASSYIDSPSKSLCYIQWMLKFFYSFRGVNSSNNLIQLQTTLVERGIIRDRDHLEFLRAIQWSLVNDMDWPVGNRFHGTDLQCVQNFRKKIDGERNKWYNDFEFDVTQLFLAFKQGLSFEVISREGI</sequence>
<dbReference type="GO" id="GO:0007165">
    <property type="term" value="P:signal transduction"/>
    <property type="evidence" value="ECO:0007669"/>
    <property type="project" value="InterPro"/>
</dbReference>
<reference evidence="4 5" key="1">
    <citation type="submission" date="2020-10" db="EMBL/GenBank/DDBJ databases">
        <title>Plant Genome Project.</title>
        <authorList>
            <person name="Zhang R.-G."/>
        </authorList>
    </citation>
    <scope>NUCLEOTIDE SEQUENCE [LARGE SCALE GENOMIC DNA]</scope>
    <source>
        <strain evidence="4">FAFU-HL-1</strain>
        <tissue evidence="4">Leaf</tissue>
    </source>
</reference>
<dbReference type="SMART" id="SM00255">
    <property type="entry name" value="TIR"/>
    <property type="match status" value="1"/>
</dbReference>
<proteinExistence type="predicted"/>